<dbReference type="GO" id="GO:0016791">
    <property type="term" value="F:phosphatase activity"/>
    <property type="evidence" value="ECO:0007669"/>
    <property type="project" value="InterPro"/>
</dbReference>
<dbReference type="GO" id="GO:0009651">
    <property type="term" value="P:response to salt stress"/>
    <property type="evidence" value="ECO:0007669"/>
    <property type="project" value="UniProtKB-ARBA"/>
</dbReference>
<name>A0A433QNZ2_9FUNG</name>
<keyword evidence="4" id="KW-1185">Reference proteome</keyword>
<evidence type="ECO:0000313" key="4">
    <source>
        <dbReference type="Proteomes" id="UP000274822"/>
    </source>
</evidence>
<dbReference type="SMART" id="SM00577">
    <property type="entry name" value="CPDc"/>
    <property type="match status" value="1"/>
</dbReference>
<dbReference type="AlphaFoldDB" id="A0A433QNZ2"/>
<dbReference type="Proteomes" id="UP000274822">
    <property type="component" value="Unassembled WGS sequence"/>
</dbReference>
<feature type="domain" description="FCP1 homology" evidence="2">
    <location>
        <begin position="222"/>
        <end position="380"/>
    </location>
</feature>
<dbReference type="InterPro" id="IPR023214">
    <property type="entry name" value="HAD_sf"/>
</dbReference>
<dbReference type="InterPro" id="IPR050365">
    <property type="entry name" value="TIM50"/>
</dbReference>
<dbReference type="GO" id="GO:1904262">
    <property type="term" value="P:negative regulation of TORC1 signaling"/>
    <property type="evidence" value="ECO:0007669"/>
    <property type="project" value="UniProtKB-ARBA"/>
</dbReference>
<protein>
    <submittedName>
        <fullName evidence="3">HAD-like domain-containing protein</fullName>
    </submittedName>
</protein>
<dbReference type="InterPro" id="IPR036412">
    <property type="entry name" value="HAD-like_sf"/>
</dbReference>
<dbReference type="GO" id="GO:0045944">
    <property type="term" value="P:positive regulation of transcription by RNA polymerase II"/>
    <property type="evidence" value="ECO:0007669"/>
    <property type="project" value="UniProtKB-ARBA"/>
</dbReference>
<reference evidence="3 4" key="1">
    <citation type="journal article" date="2018" name="New Phytol.">
        <title>Phylogenomics of Endogonaceae and evolution of mycorrhizas within Mucoromycota.</title>
        <authorList>
            <person name="Chang Y."/>
            <person name="Desiro A."/>
            <person name="Na H."/>
            <person name="Sandor L."/>
            <person name="Lipzen A."/>
            <person name="Clum A."/>
            <person name="Barry K."/>
            <person name="Grigoriev I.V."/>
            <person name="Martin F.M."/>
            <person name="Stajich J.E."/>
            <person name="Smith M.E."/>
            <person name="Bonito G."/>
            <person name="Spatafora J.W."/>
        </authorList>
    </citation>
    <scope>NUCLEOTIDE SEQUENCE [LARGE SCALE GENOMIC DNA]</scope>
    <source>
        <strain evidence="3 4">AD002</strain>
    </source>
</reference>
<evidence type="ECO:0000313" key="3">
    <source>
        <dbReference type="EMBL" id="RUS31501.1"/>
    </source>
</evidence>
<organism evidence="3 4">
    <name type="scientific">Jimgerdemannia flammicorona</name>
    <dbReference type="NCBI Taxonomy" id="994334"/>
    <lineage>
        <taxon>Eukaryota</taxon>
        <taxon>Fungi</taxon>
        <taxon>Fungi incertae sedis</taxon>
        <taxon>Mucoromycota</taxon>
        <taxon>Mucoromycotina</taxon>
        <taxon>Endogonomycetes</taxon>
        <taxon>Endogonales</taxon>
        <taxon>Endogonaceae</taxon>
        <taxon>Jimgerdemannia</taxon>
    </lineage>
</organism>
<feature type="compositionally biased region" description="Low complexity" evidence="1">
    <location>
        <begin position="114"/>
        <end position="125"/>
    </location>
</feature>
<evidence type="ECO:0000259" key="2">
    <source>
        <dbReference type="PROSITE" id="PS50969"/>
    </source>
</evidence>
<dbReference type="SUPFAM" id="SSF56784">
    <property type="entry name" value="HAD-like"/>
    <property type="match status" value="1"/>
</dbReference>
<gene>
    <name evidence="3" type="ORF">BC938DRAFT_477694</name>
</gene>
<dbReference type="NCBIfam" id="TIGR02251">
    <property type="entry name" value="HIF-SF_euk"/>
    <property type="match status" value="1"/>
</dbReference>
<proteinExistence type="predicted"/>
<dbReference type="GO" id="GO:0034198">
    <property type="term" value="P:cellular response to amino acid starvation"/>
    <property type="evidence" value="ECO:0007669"/>
    <property type="project" value="UniProtKB-ARBA"/>
</dbReference>
<feature type="compositionally biased region" description="Low complexity" evidence="1">
    <location>
        <begin position="153"/>
        <end position="169"/>
    </location>
</feature>
<dbReference type="CDD" id="cd07521">
    <property type="entry name" value="HAD_FCP1-like"/>
    <property type="match status" value="1"/>
</dbReference>
<dbReference type="PANTHER" id="PTHR12210">
    <property type="entry name" value="DULLARD PROTEIN PHOSPHATASE"/>
    <property type="match status" value="1"/>
</dbReference>
<feature type="compositionally biased region" description="Polar residues" evidence="1">
    <location>
        <begin position="87"/>
        <end position="99"/>
    </location>
</feature>
<sequence length="400" mass="43981">MSQSVITQVEEQKSALSNIITQVSPENSKPRIVITKQVSAFLPTRTGVTKYFFGWVRRITLAYITRAYAIYIPFIAGLPHFAPPDPKSSTSRSQVATPTTPKPESVKSPTSVNLSPPSTPGSSKPSKGGFLSLLLCCSFGAAAFLNDGERSRSSPFSTSSAGKAAASKKPPTIPLEERNVTPAPILPNSIVTAHDGSQTPISLGPQTPEPEPQWLLKPLALEDTGRKCLVLDLDETLVHSSFKIIHQADFIVPVEIDNQVHNVYVIKRPGVDTFLKKMGEIYEIVVFTASLSKYADPVLDMLDIHRVVKHRLFRESCFNHKGNYVKDLSQLGRDLKDTIILDNSPASYIFHPTNAVPISSWFNDPHDTELLDLIPFLDDLTTVEDVTKVLDTTNVDTSNF</sequence>
<feature type="region of interest" description="Disordered" evidence="1">
    <location>
        <begin position="149"/>
        <end position="181"/>
    </location>
</feature>
<comment type="caution">
    <text evidence="3">The sequence shown here is derived from an EMBL/GenBank/DDBJ whole genome shotgun (WGS) entry which is preliminary data.</text>
</comment>
<evidence type="ECO:0000256" key="1">
    <source>
        <dbReference type="SAM" id="MobiDB-lite"/>
    </source>
</evidence>
<dbReference type="InterPro" id="IPR011948">
    <property type="entry name" value="Dullard_phosphatase"/>
</dbReference>
<dbReference type="Pfam" id="PF03031">
    <property type="entry name" value="NIF"/>
    <property type="match status" value="1"/>
</dbReference>
<feature type="region of interest" description="Disordered" evidence="1">
    <location>
        <begin position="85"/>
        <end position="125"/>
    </location>
</feature>
<dbReference type="Gene3D" id="3.40.50.1000">
    <property type="entry name" value="HAD superfamily/HAD-like"/>
    <property type="match status" value="1"/>
</dbReference>
<dbReference type="EMBL" id="RBNJ01002892">
    <property type="protein sequence ID" value="RUS31501.1"/>
    <property type="molecule type" value="Genomic_DNA"/>
</dbReference>
<dbReference type="PROSITE" id="PS50969">
    <property type="entry name" value="FCP1"/>
    <property type="match status" value="1"/>
</dbReference>
<accession>A0A433QNZ2</accession>
<dbReference type="FunFam" id="3.40.50.1000:FF:000043">
    <property type="entry name" value="General stress response phosphoprotein phosphatase Psr1/2"/>
    <property type="match status" value="1"/>
</dbReference>
<dbReference type="InterPro" id="IPR004274">
    <property type="entry name" value="FCP1_dom"/>
</dbReference>